<gene>
    <name evidence="2" type="ORF">DFR58_12418</name>
</gene>
<proteinExistence type="predicted"/>
<feature type="compositionally biased region" description="Polar residues" evidence="1">
    <location>
        <begin position="15"/>
        <end position="30"/>
    </location>
</feature>
<protein>
    <submittedName>
        <fullName evidence="2">Uncharacterized protein</fullName>
    </submittedName>
</protein>
<organism evidence="2 3">
    <name type="scientific">Anaerobacterium chartisolvens</name>
    <dbReference type="NCBI Taxonomy" id="1297424"/>
    <lineage>
        <taxon>Bacteria</taxon>
        <taxon>Bacillati</taxon>
        <taxon>Bacillota</taxon>
        <taxon>Clostridia</taxon>
        <taxon>Eubacteriales</taxon>
        <taxon>Oscillospiraceae</taxon>
        <taxon>Anaerobacterium</taxon>
    </lineage>
</organism>
<evidence type="ECO:0000313" key="3">
    <source>
        <dbReference type="Proteomes" id="UP000253034"/>
    </source>
</evidence>
<keyword evidence="3" id="KW-1185">Reference proteome</keyword>
<dbReference type="OrthoDB" id="2004635at2"/>
<accession>A0A369AUQ6</accession>
<feature type="region of interest" description="Disordered" evidence="1">
    <location>
        <begin position="15"/>
        <end position="34"/>
    </location>
</feature>
<dbReference type="EMBL" id="QPJT01000024">
    <property type="protein sequence ID" value="RCX12068.1"/>
    <property type="molecule type" value="Genomic_DNA"/>
</dbReference>
<dbReference type="Proteomes" id="UP000253034">
    <property type="component" value="Unassembled WGS sequence"/>
</dbReference>
<comment type="caution">
    <text evidence="2">The sequence shown here is derived from an EMBL/GenBank/DDBJ whole genome shotgun (WGS) entry which is preliminary data.</text>
</comment>
<dbReference type="RefSeq" id="WP_114299061.1">
    <property type="nucleotide sequence ID" value="NZ_QPJT01000024.1"/>
</dbReference>
<sequence>MFRYFRNLFSGNKNVEKANNQSEGNGTKQTVDNEKTHKSKAFCNDEGLSVEHANGSIESALWDEIIKISVITTDQGPFADDVFLVLFKEGKGVLIPSEAEGYNEVYERVSKFDGFDFQKYIDSMSSTINQEFICWERRKSI</sequence>
<reference evidence="2 3" key="1">
    <citation type="submission" date="2018-07" db="EMBL/GenBank/DDBJ databases">
        <title>Genomic Encyclopedia of Type Strains, Phase IV (KMG-IV): sequencing the most valuable type-strain genomes for metagenomic binning, comparative biology and taxonomic classification.</title>
        <authorList>
            <person name="Goeker M."/>
        </authorList>
    </citation>
    <scope>NUCLEOTIDE SEQUENCE [LARGE SCALE GENOMIC DNA]</scope>
    <source>
        <strain evidence="2 3">DSM 27016</strain>
    </source>
</reference>
<name>A0A369AUQ6_9FIRM</name>
<evidence type="ECO:0000256" key="1">
    <source>
        <dbReference type="SAM" id="MobiDB-lite"/>
    </source>
</evidence>
<dbReference type="AlphaFoldDB" id="A0A369AUQ6"/>
<evidence type="ECO:0000313" key="2">
    <source>
        <dbReference type="EMBL" id="RCX12068.1"/>
    </source>
</evidence>